<reference evidence="2 3" key="1">
    <citation type="submission" date="2016-10" db="EMBL/GenBank/DDBJ databases">
        <authorList>
            <person name="de Groot N.N."/>
        </authorList>
    </citation>
    <scope>NUCLEOTIDE SEQUENCE [LARGE SCALE GENOMIC DNA]</scope>
    <source>
        <strain evidence="2 3">ATCC 35022</strain>
    </source>
</reference>
<dbReference type="Pfam" id="PF00027">
    <property type="entry name" value="cNMP_binding"/>
    <property type="match status" value="1"/>
</dbReference>
<evidence type="ECO:0000313" key="3">
    <source>
        <dbReference type="Proteomes" id="UP000199071"/>
    </source>
</evidence>
<protein>
    <submittedName>
        <fullName evidence="2">Cyclic nucleotide-binding domain-containing protein</fullName>
    </submittedName>
</protein>
<keyword evidence="3" id="KW-1185">Reference proteome</keyword>
<dbReference type="PROSITE" id="PS50042">
    <property type="entry name" value="CNMP_BINDING_3"/>
    <property type="match status" value="1"/>
</dbReference>
<gene>
    <name evidence="2" type="ORF">SAMN02982931_03043</name>
</gene>
<dbReference type="Proteomes" id="UP000199071">
    <property type="component" value="Unassembled WGS sequence"/>
</dbReference>
<dbReference type="AlphaFoldDB" id="A0A1G6D5M5"/>
<feature type="domain" description="Cyclic nucleotide-binding" evidence="1">
    <location>
        <begin position="15"/>
        <end position="115"/>
    </location>
</feature>
<proteinExistence type="predicted"/>
<dbReference type="SMART" id="SM00100">
    <property type="entry name" value="cNMP"/>
    <property type="match status" value="1"/>
</dbReference>
<dbReference type="InterPro" id="IPR014710">
    <property type="entry name" value="RmlC-like_jellyroll"/>
</dbReference>
<dbReference type="SUPFAM" id="SSF51206">
    <property type="entry name" value="cAMP-binding domain-like"/>
    <property type="match status" value="1"/>
</dbReference>
<dbReference type="CDD" id="cd00038">
    <property type="entry name" value="CAP_ED"/>
    <property type="match status" value="1"/>
</dbReference>
<dbReference type="OrthoDB" id="190787at2"/>
<evidence type="ECO:0000259" key="1">
    <source>
        <dbReference type="PROSITE" id="PS50042"/>
    </source>
</evidence>
<name>A0A1G6D5M5_9HYPH</name>
<accession>A0A1G6D5M5</accession>
<organism evidence="2 3">
    <name type="scientific">Bauldia litoralis</name>
    <dbReference type="NCBI Taxonomy" id="665467"/>
    <lineage>
        <taxon>Bacteria</taxon>
        <taxon>Pseudomonadati</taxon>
        <taxon>Pseudomonadota</taxon>
        <taxon>Alphaproteobacteria</taxon>
        <taxon>Hyphomicrobiales</taxon>
        <taxon>Kaistiaceae</taxon>
        <taxon>Bauldia</taxon>
    </lineage>
</organism>
<dbReference type="RefSeq" id="WP_090877449.1">
    <property type="nucleotide sequence ID" value="NZ_FMXQ01000006.1"/>
</dbReference>
<dbReference type="Gene3D" id="2.60.120.10">
    <property type="entry name" value="Jelly Rolls"/>
    <property type="match status" value="1"/>
</dbReference>
<dbReference type="EMBL" id="FMXQ01000006">
    <property type="protein sequence ID" value="SDB40390.1"/>
    <property type="molecule type" value="Genomic_DNA"/>
</dbReference>
<dbReference type="InterPro" id="IPR000595">
    <property type="entry name" value="cNMP-bd_dom"/>
</dbReference>
<dbReference type="STRING" id="665467.SAMN02982931_03043"/>
<evidence type="ECO:0000313" key="2">
    <source>
        <dbReference type="EMBL" id="SDB40390.1"/>
    </source>
</evidence>
<dbReference type="InterPro" id="IPR018490">
    <property type="entry name" value="cNMP-bd_dom_sf"/>
</dbReference>
<sequence length="156" mass="17473">MAVEGLERIVRDHPFFKGLDESFLELVCGCAQNVRFEAGAYLFREGGPADQLYLIREGRVALEIAAPGSGAVTFQTVSEGEIVGISWLFPPYRWTYDARAMERVRAIGMDATCLRTKCEADHDLGYDVMKRLVPILFQRLQATRLQVLDIYGKPAA</sequence>